<proteinExistence type="inferred from homology"/>
<evidence type="ECO:0000256" key="1">
    <source>
        <dbReference type="ARBA" id="ARBA00001971"/>
    </source>
</evidence>
<dbReference type="RefSeq" id="WP_160839668.1">
    <property type="nucleotide sequence ID" value="NZ_WMET01000006.1"/>
</dbReference>
<evidence type="ECO:0000313" key="14">
    <source>
        <dbReference type="EMBL" id="MYL21725.1"/>
    </source>
</evidence>
<evidence type="ECO:0000313" key="15">
    <source>
        <dbReference type="Proteomes" id="UP000460949"/>
    </source>
</evidence>
<evidence type="ECO:0000256" key="4">
    <source>
        <dbReference type="ARBA" id="ARBA00012735"/>
    </source>
</evidence>
<dbReference type="CDD" id="cd00575">
    <property type="entry name" value="NOS_oxygenase"/>
    <property type="match status" value="1"/>
</dbReference>
<comment type="similarity">
    <text evidence="3 11">Belongs to the NOS family. Bacterial NOS oxygenase subfamily.</text>
</comment>
<dbReference type="AlphaFoldDB" id="A0A845DZ62"/>
<dbReference type="GO" id="GO:0004517">
    <property type="term" value="F:nitric-oxide synthase activity"/>
    <property type="evidence" value="ECO:0007669"/>
    <property type="project" value="InterPro"/>
</dbReference>
<evidence type="ECO:0000256" key="7">
    <source>
        <dbReference type="ARBA" id="ARBA00022723"/>
    </source>
</evidence>
<evidence type="ECO:0000256" key="11">
    <source>
        <dbReference type="PIRNR" id="PIRNR037219"/>
    </source>
</evidence>
<comment type="caution">
    <text evidence="14">The sequence shown here is derived from an EMBL/GenBank/DDBJ whole genome shotgun (WGS) entry which is preliminary data.</text>
</comment>
<comment type="cofactor">
    <cofactor evidence="1 11 12">
        <name>heme</name>
        <dbReference type="ChEBI" id="CHEBI:30413"/>
    </cofactor>
</comment>
<keyword evidence="8 11" id="KW-0560">Oxidoreductase</keyword>
<dbReference type="PANTHER" id="PTHR43410">
    <property type="entry name" value="NITRIC OXIDE SYNTHASE OXYGENASE"/>
    <property type="match status" value="1"/>
</dbReference>
<dbReference type="PANTHER" id="PTHR43410:SF1">
    <property type="entry name" value="NITRIC OXIDE SYNTHASE"/>
    <property type="match status" value="1"/>
</dbReference>
<feature type="binding site" description="axial binding residue" evidence="12">
    <location>
        <position position="75"/>
    </location>
    <ligand>
        <name>heme</name>
        <dbReference type="ChEBI" id="CHEBI:30413"/>
    </ligand>
    <ligandPart>
        <name>Fe</name>
        <dbReference type="ChEBI" id="CHEBI:18248"/>
    </ligandPart>
</feature>
<evidence type="ECO:0000256" key="2">
    <source>
        <dbReference type="ARBA" id="ARBA00002642"/>
    </source>
</evidence>
<dbReference type="Proteomes" id="UP000460949">
    <property type="component" value="Unassembled WGS sequence"/>
</dbReference>
<keyword evidence="9 11" id="KW-0408">Iron</keyword>
<dbReference type="EMBL" id="WMET01000006">
    <property type="protein sequence ID" value="MYL21725.1"/>
    <property type="molecule type" value="Genomic_DNA"/>
</dbReference>
<dbReference type="InterPro" id="IPR004030">
    <property type="entry name" value="NOS_N"/>
</dbReference>
<dbReference type="InterPro" id="IPR044944">
    <property type="entry name" value="NOS_dom_3"/>
</dbReference>
<comment type="miscellaneous">
    <text evidence="11">This protein is similar to the oxygenase domain of eukaryotic nitric oxide synthases but lacks the reductase domain which, in eukaryotes, is responsible for transfer of electrons to the ferric heme during nitric oxide synthesis.</text>
</comment>
<feature type="domain" description="Nitric oxide synthase (NOS)" evidence="13">
    <location>
        <begin position="74"/>
        <end position="81"/>
    </location>
</feature>
<dbReference type="EC" id="1.14.14.47" evidence="4 11"/>
<gene>
    <name evidence="14" type="ORF">GLW04_17640</name>
</gene>
<protein>
    <recommendedName>
        <fullName evidence="5 11">Nitric oxide synthase oxygenase</fullName>
        <ecNumber evidence="4 11">1.14.14.47</ecNumber>
    </recommendedName>
</protein>
<dbReference type="InterPro" id="IPR044943">
    <property type="entry name" value="NOS_dom_1"/>
</dbReference>
<evidence type="ECO:0000256" key="6">
    <source>
        <dbReference type="ARBA" id="ARBA00022617"/>
    </source>
</evidence>
<dbReference type="InterPro" id="IPR017142">
    <property type="entry name" value="Nitric_oxide_synthase_Oase-su"/>
</dbReference>
<evidence type="ECO:0000256" key="3">
    <source>
        <dbReference type="ARBA" id="ARBA00005411"/>
    </source>
</evidence>
<evidence type="ECO:0000256" key="10">
    <source>
        <dbReference type="ARBA" id="ARBA00048713"/>
    </source>
</evidence>
<dbReference type="GO" id="GO:0046872">
    <property type="term" value="F:metal ion binding"/>
    <property type="evidence" value="ECO:0007669"/>
    <property type="project" value="UniProtKB-KW"/>
</dbReference>
<comment type="catalytic activity">
    <reaction evidence="10">
        <text>3 reduced [flavodoxin] + 2 L-arginine + 4 O2 = 3 oxidized [flavodoxin] + 2 L-citrulline + 2 nitric oxide + 4 H2O + 5 H(+)</text>
        <dbReference type="Rhea" id="RHEA:52324"/>
        <dbReference type="Rhea" id="RHEA-COMP:10622"/>
        <dbReference type="Rhea" id="RHEA-COMP:10623"/>
        <dbReference type="ChEBI" id="CHEBI:15377"/>
        <dbReference type="ChEBI" id="CHEBI:15378"/>
        <dbReference type="ChEBI" id="CHEBI:15379"/>
        <dbReference type="ChEBI" id="CHEBI:16480"/>
        <dbReference type="ChEBI" id="CHEBI:32682"/>
        <dbReference type="ChEBI" id="CHEBI:57618"/>
        <dbReference type="ChEBI" id="CHEBI:57743"/>
        <dbReference type="ChEBI" id="CHEBI:58210"/>
        <dbReference type="EC" id="1.14.14.47"/>
    </reaction>
</comment>
<keyword evidence="7 11" id="KW-0479">Metal-binding</keyword>
<dbReference type="GO" id="GO:0020037">
    <property type="term" value="F:heme binding"/>
    <property type="evidence" value="ECO:0007669"/>
    <property type="project" value="InterPro"/>
</dbReference>
<reference evidence="14 15" key="1">
    <citation type="submission" date="2019-11" db="EMBL/GenBank/DDBJ databases">
        <title>Genome sequences of 17 halophilic strains isolated from different environments.</title>
        <authorList>
            <person name="Furrow R.E."/>
        </authorList>
    </citation>
    <scope>NUCLEOTIDE SEQUENCE [LARGE SCALE GENOMIC DNA]</scope>
    <source>
        <strain evidence="14 15">22511_23_Filter</strain>
    </source>
</reference>
<evidence type="ECO:0000259" key="13">
    <source>
        <dbReference type="PROSITE" id="PS60001"/>
    </source>
</evidence>
<accession>A0A845DZ62</accession>
<dbReference type="InterPro" id="IPR036119">
    <property type="entry name" value="NOS_N_sf"/>
</dbReference>
<dbReference type="Pfam" id="PF02898">
    <property type="entry name" value="NO_synthase"/>
    <property type="match status" value="1"/>
</dbReference>
<dbReference type="InterPro" id="IPR050607">
    <property type="entry name" value="NOS"/>
</dbReference>
<evidence type="ECO:0000256" key="12">
    <source>
        <dbReference type="PIRSR" id="PIRSR037219-1"/>
    </source>
</evidence>
<dbReference type="Gene3D" id="3.90.440.10">
    <property type="entry name" value="Nitric Oxide Synthase,Heme Domain,Chain A domain 2"/>
    <property type="match status" value="1"/>
</dbReference>
<dbReference type="Gene3D" id="3.90.340.10">
    <property type="entry name" value="Nitric Oxide Synthase, Chain A, domain 1"/>
    <property type="match status" value="1"/>
</dbReference>
<dbReference type="Gene3D" id="3.90.1230.10">
    <property type="entry name" value="Nitric Oxide Synthase, Chain A, domain 3"/>
    <property type="match status" value="1"/>
</dbReference>
<organism evidence="14 15">
    <name type="scientific">Halobacillus litoralis</name>
    <dbReference type="NCBI Taxonomy" id="45668"/>
    <lineage>
        <taxon>Bacteria</taxon>
        <taxon>Bacillati</taxon>
        <taxon>Bacillota</taxon>
        <taxon>Bacilli</taxon>
        <taxon>Bacillales</taxon>
        <taxon>Bacillaceae</taxon>
        <taxon>Halobacillus</taxon>
    </lineage>
</organism>
<evidence type="ECO:0000256" key="8">
    <source>
        <dbReference type="ARBA" id="ARBA00023002"/>
    </source>
</evidence>
<dbReference type="GO" id="GO:0006809">
    <property type="term" value="P:nitric oxide biosynthetic process"/>
    <property type="evidence" value="ECO:0007669"/>
    <property type="project" value="InterPro"/>
</dbReference>
<dbReference type="PIRSF" id="PIRSF037219">
    <property type="entry name" value="NOS_oxygenase"/>
    <property type="match status" value="1"/>
</dbReference>
<dbReference type="PROSITE" id="PS60001">
    <property type="entry name" value="NOS"/>
    <property type="match status" value="1"/>
</dbReference>
<dbReference type="SUPFAM" id="SSF56512">
    <property type="entry name" value="Nitric oxide (NO) synthase oxygenase domain"/>
    <property type="match status" value="1"/>
</dbReference>
<evidence type="ECO:0000256" key="5">
    <source>
        <dbReference type="ARBA" id="ARBA00018859"/>
    </source>
</evidence>
<dbReference type="InterPro" id="IPR044940">
    <property type="entry name" value="NOS_dom_2"/>
</dbReference>
<evidence type="ECO:0000256" key="9">
    <source>
        <dbReference type="ARBA" id="ARBA00023004"/>
    </source>
</evidence>
<comment type="subunit">
    <text evidence="11">Homodimer.</text>
</comment>
<name>A0A845DZ62_9BACI</name>
<sequence>MGNEQPTGGCRTVNTDLYTKAEEFIRLFYHEQQLSGVKARLAVVRQAIEEEGTYTHTSEELEFGAKVAWRNSNRCIGRLFWDTLRVFDARHLNTAEAMRDALFDHIDYATNGGRIRSTITIFKPETEKHQVRLWNHQLIRYAGYEENGRVIGDPASLEFTKRCQELGWQGEGTAYDVLPLVIEADHQQPQWFEIPQEKILEVPLRHPDFDWFTDMGLKWYAVPIISDMRLEIGGLNYTAAPFNGWYMETEIGARNLADEFRYDLLPAVAEAMGLNTRRNASLWKDRALIELNQAVLYSYQMDRVNIVDHHTAAKQFQRFEQKEQACGRQATGDWTWLIPPVSPAATHIFHSSYENRMDSPNYFYQTPAYEAEKPSDL</sequence>
<comment type="function">
    <text evidence="2 11">Catalyzes the production of nitric oxide.</text>
</comment>
<keyword evidence="6 11" id="KW-0349">Heme</keyword>